<gene>
    <name evidence="25" type="ORF">VFH_II108600</name>
</gene>
<evidence type="ECO:0000256" key="23">
    <source>
        <dbReference type="SAM" id="SignalP"/>
    </source>
</evidence>
<dbReference type="Pfam" id="PF13855">
    <property type="entry name" value="LRR_8"/>
    <property type="match status" value="1"/>
</dbReference>
<dbReference type="PROSITE" id="PS00107">
    <property type="entry name" value="PROTEIN_KINASE_ATP"/>
    <property type="match status" value="1"/>
</dbReference>
<evidence type="ECO:0000256" key="2">
    <source>
        <dbReference type="ARBA" id="ARBA00008684"/>
    </source>
</evidence>
<dbReference type="SUPFAM" id="SSF52058">
    <property type="entry name" value="L domain-like"/>
    <property type="match status" value="1"/>
</dbReference>
<keyword evidence="13 22" id="KW-1133">Transmembrane helix</keyword>
<evidence type="ECO:0000256" key="19">
    <source>
        <dbReference type="ARBA" id="ARBA00048679"/>
    </source>
</evidence>
<dbReference type="AlphaFoldDB" id="A0AAV0ZHA6"/>
<comment type="similarity">
    <text evidence="2">Belongs to the protein kinase superfamily. Ser/Thr protein kinase family.</text>
</comment>
<evidence type="ECO:0000256" key="17">
    <source>
        <dbReference type="ARBA" id="ARBA00023180"/>
    </source>
</evidence>
<feature type="signal peptide" evidence="23">
    <location>
        <begin position="1"/>
        <end position="30"/>
    </location>
</feature>
<keyword evidence="6" id="KW-0808">Transferase</keyword>
<feature type="chain" id="PRO_5043494291" description="non-specific serine/threonine protein kinase" evidence="23">
    <location>
        <begin position="31"/>
        <end position="934"/>
    </location>
</feature>
<keyword evidence="16" id="KW-0675">Receptor</keyword>
<keyword evidence="17" id="KW-0325">Glycoprotein</keyword>
<dbReference type="PANTHER" id="PTHR47986:SF10">
    <property type="entry name" value="RECEPTOR-LIKE KINASE TMK4"/>
    <property type="match status" value="1"/>
</dbReference>
<name>A0AAV0ZHA6_VICFA</name>
<dbReference type="GO" id="GO:0016020">
    <property type="term" value="C:membrane"/>
    <property type="evidence" value="ECO:0007669"/>
    <property type="project" value="UniProtKB-SubCell"/>
</dbReference>
<dbReference type="InterPro" id="IPR013210">
    <property type="entry name" value="LRR_N_plant-typ"/>
</dbReference>
<feature type="compositionally biased region" description="Polar residues" evidence="21">
    <location>
        <begin position="906"/>
        <end position="917"/>
    </location>
</feature>
<dbReference type="InterPro" id="IPR011009">
    <property type="entry name" value="Kinase-like_dom_sf"/>
</dbReference>
<dbReference type="PROSITE" id="PS51450">
    <property type="entry name" value="LRR"/>
    <property type="match status" value="1"/>
</dbReference>
<dbReference type="FunFam" id="1.10.510.10:FF:000198">
    <property type="entry name" value="receptor protein kinase TMK1"/>
    <property type="match status" value="1"/>
</dbReference>
<keyword evidence="7 22" id="KW-0812">Transmembrane</keyword>
<dbReference type="Pfam" id="PF00560">
    <property type="entry name" value="LRR_1"/>
    <property type="match status" value="1"/>
</dbReference>
<dbReference type="InterPro" id="IPR001611">
    <property type="entry name" value="Leu-rich_rpt"/>
</dbReference>
<dbReference type="InterPro" id="IPR001245">
    <property type="entry name" value="Ser-Thr/Tyr_kinase_cat_dom"/>
</dbReference>
<evidence type="ECO:0000256" key="3">
    <source>
        <dbReference type="ARBA" id="ARBA00012513"/>
    </source>
</evidence>
<organism evidence="25 26">
    <name type="scientific">Vicia faba</name>
    <name type="common">Broad bean</name>
    <name type="synonym">Faba vulgaris</name>
    <dbReference type="NCBI Taxonomy" id="3906"/>
    <lineage>
        <taxon>Eukaryota</taxon>
        <taxon>Viridiplantae</taxon>
        <taxon>Streptophyta</taxon>
        <taxon>Embryophyta</taxon>
        <taxon>Tracheophyta</taxon>
        <taxon>Spermatophyta</taxon>
        <taxon>Magnoliopsida</taxon>
        <taxon>eudicotyledons</taxon>
        <taxon>Gunneridae</taxon>
        <taxon>Pentapetalae</taxon>
        <taxon>rosids</taxon>
        <taxon>fabids</taxon>
        <taxon>Fabales</taxon>
        <taxon>Fabaceae</taxon>
        <taxon>Papilionoideae</taxon>
        <taxon>50 kb inversion clade</taxon>
        <taxon>NPAAA clade</taxon>
        <taxon>Hologalegina</taxon>
        <taxon>IRL clade</taxon>
        <taxon>Fabeae</taxon>
        <taxon>Vicia</taxon>
    </lineage>
</organism>
<dbReference type="CDD" id="cd14066">
    <property type="entry name" value="STKc_IRAK"/>
    <property type="match status" value="1"/>
</dbReference>
<reference evidence="25 26" key="1">
    <citation type="submission" date="2023-01" db="EMBL/GenBank/DDBJ databases">
        <authorList>
            <person name="Kreplak J."/>
        </authorList>
    </citation>
    <scope>NUCLEOTIDE SEQUENCE [LARGE SCALE GENOMIC DNA]</scope>
</reference>
<keyword evidence="15" id="KW-1015">Disulfide bond</keyword>
<keyword evidence="5" id="KW-0433">Leucine-rich repeat</keyword>
<dbReference type="InterPro" id="IPR017441">
    <property type="entry name" value="Protein_kinase_ATP_BS"/>
</dbReference>
<evidence type="ECO:0000313" key="25">
    <source>
        <dbReference type="EMBL" id="CAI8598025.1"/>
    </source>
</evidence>
<dbReference type="InterPro" id="IPR052422">
    <property type="entry name" value="Auxin_Ser/Thr_Kinase"/>
</dbReference>
<dbReference type="EC" id="2.7.11.1" evidence="3"/>
<evidence type="ECO:0000256" key="20">
    <source>
        <dbReference type="PROSITE-ProRule" id="PRU10141"/>
    </source>
</evidence>
<evidence type="ECO:0000256" key="9">
    <source>
        <dbReference type="ARBA" id="ARBA00022737"/>
    </source>
</evidence>
<dbReference type="GO" id="GO:0004674">
    <property type="term" value="F:protein serine/threonine kinase activity"/>
    <property type="evidence" value="ECO:0007669"/>
    <property type="project" value="UniProtKB-KW"/>
</dbReference>
<dbReference type="InterPro" id="IPR000719">
    <property type="entry name" value="Prot_kinase_dom"/>
</dbReference>
<evidence type="ECO:0000256" key="7">
    <source>
        <dbReference type="ARBA" id="ARBA00022692"/>
    </source>
</evidence>
<keyword evidence="14 22" id="KW-0472">Membrane</keyword>
<evidence type="ECO:0000259" key="24">
    <source>
        <dbReference type="PROSITE" id="PS50011"/>
    </source>
</evidence>
<dbReference type="PROSITE" id="PS50011">
    <property type="entry name" value="PROTEIN_KINASE_DOM"/>
    <property type="match status" value="1"/>
</dbReference>
<dbReference type="Pfam" id="PF08263">
    <property type="entry name" value="LRRNT_2"/>
    <property type="match status" value="2"/>
</dbReference>
<evidence type="ECO:0000256" key="16">
    <source>
        <dbReference type="ARBA" id="ARBA00023170"/>
    </source>
</evidence>
<evidence type="ECO:0000256" key="12">
    <source>
        <dbReference type="ARBA" id="ARBA00022840"/>
    </source>
</evidence>
<keyword evidence="4" id="KW-0723">Serine/threonine-protein kinase</keyword>
<dbReference type="PROSITE" id="PS00108">
    <property type="entry name" value="PROTEIN_KINASE_ST"/>
    <property type="match status" value="1"/>
</dbReference>
<feature type="compositionally biased region" description="Low complexity" evidence="21">
    <location>
        <begin position="463"/>
        <end position="480"/>
    </location>
</feature>
<evidence type="ECO:0000256" key="1">
    <source>
        <dbReference type="ARBA" id="ARBA00004167"/>
    </source>
</evidence>
<keyword evidence="8 23" id="KW-0732">Signal</keyword>
<dbReference type="EMBL" id="OX451737">
    <property type="protein sequence ID" value="CAI8598025.1"/>
    <property type="molecule type" value="Genomic_DNA"/>
</dbReference>
<evidence type="ECO:0000256" key="18">
    <source>
        <dbReference type="ARBA" id="ARBA00047899"/>
    </source>
</evidence>
<dbReference type="SMART" id="SM00369">
    <property type="entry name" value="LRR_TYP"/>
    <property type="match status" value="4"/>
</dbReference>
<dbReference type="InterPro" id="IPR025875">
    <property type="entry name" value="Leu-rich_rpt_4"/>
</dbReference>
<dbReference type="FunFam" id="3.30.200.20:FF:000226">
    <property type="entry name" value="receptor protein kinase TMK1"/>
    <property type="match status" value="1"/>
</dbReference>
<dbReference type="Pfam" id="PF12799">
    <property type="entry name" value="LRR_4"/>
    <property type="match status" value="1"/>
</dbReference>
<dbReference type="SUPFAM" id="SSF56112">
    <property type="entry name" value="Protein kinase-like (PK-like)"/>
    <property type="match status" value="1"/>
</dbReference>
<comment type="catalytic activity">
    <reaction evidence="19">
        <text>L-seryl-[protein] + ATP = O-phospho-L-seryl-[protein] + ADP + H(+)</text>
        <dbReference type="Rhea" id="RHEA:17989"/>
        <dbReference type="Rhea" id="RHEA-COMP:9863"/>
        <dbReference type="Rhea" id="RHEA-COMP:11604"/>
        <dbReference type="ChEBI" id="CHEBI:15378"/>
        <dbReference type="ChEBI" id="CHEBI:29999"/>
        <dbReference type="ChEBI" id="CHEBI:30616"/>
        <dbReference type="ChEBI" id="CHEBI:83421"/>
        <dbReference type="ChEBI" id="CHEBI:456216"/>
        <dbReference type="EC" id="2.7.11.1"/>
    </reaction>
</comment>
<dbReference type="Pfam" id="PF07714">
    <property type="entry name" value="PK_Tyr_Ser-Thr"/>
    <property type="match status" value="1"/>
</dbReference>
<dbReference type="InterPro" id="IPR003591">
    <property type="entry name" value="Leu-rich_rpt_typical-subtyp"/>
</dbReference>
<dbReference type="InterPro" id="IPR032675">
    <property type="entry name" value="LRR_dom_sf"/>
</dbReference>
<dbReference type="FunFam" id="3.80.10.10:FF:000129">
    <property type="entry name" value="Leucine-rich repeat receptor-like kinase"/>
    <property type="match status" value="1"/>
</dbReference>
<comment type="catalytic activity">
    <reaction evidence="18">
        <text>L-threonyl-[protein] + ATP = O-phospho-L-threonyl-[protein] + ADP + H(+)</text>
        <dbReference type="Rhea" id="RHEA:46608"/>
        <dbReference type="Rhea" id="RHEA-COMP:11060"/>
        <dbReference type="Rhea" id="RHEA-COMP:11605"/>
        <dbReference type="ChEBI" id="CHEBI:15378"/>
        <dbReference type="ChEBI" id="CHEBI:30013"/>
        <dbReference type="ChEBI" id="CHEBI:30616"/>
        <dbReference type="ChEBI" id="CHEBI:61977"/>
        <dbReference type="ChEBI" id="CHEBI:456216"/>
        <dbReference type="EC" id="2.7.11.1"/>
    </reaction>
</comment>
<evidence type="ECO:0000256" key="6">
    <source>
        <dbReference type="ARBA" id="ARBA00022679"/>
    </source>
</evidence>
<evidence type="ECO:0000256" key="14">
    <source>
        <dbReference type="ARBA" id="ARBA00023136"/>
    </source>
</evidence>
<comment type="subcellular location">
    <subcellularLocation>
        <location evidence="1">Membrane</location>
        <topology evidence="1">Single-pass membrane protein</topology>
    </subcellularLocation>
</comment>
<evidence type="ECO:0000256" key="15">
    <source>
        <dbReference type="ARBA" id="ARBA00023157"/>
    </source>
</evidence>
<evidence type="ECO:0000256" key="13">
    <source>
        <dbReference type="ARBA" id="ARBA00022989"/>
    </source>
</evidence>
<evidence type="ECO:0000256" key="22">
    <source>
        <dbReference type="SAM" id="Phobius"/>
    </source>
</evidence>
<accession>A0AAV0ZHA6</accession>
<evidence type="ECO:0000313" key="26">
    <source>
        <dbReference type="Proteomes" id="UP001157006"/>
    </source>
</evidence>
<proteinExistence type="inferred from homology"/>
<evidence type="ECO:0000256" key="21">
    <source>
        <dbReference type="SAM" id="MobiDB-lite"/>
    </source>
</evidence>
<keyword evidence="12 20" id="KW-0067">ATP-binding</keyword>
<keyword evidence="10 20" id="KW-0547">Nucleotide-binding</keyword>
<dbReference type="Gene3D" id="1.10.510.10">
    <property type="entry name" value="Transferase(Phosphotransferase) domain 1"/>
    <property type="match status" value="1"/>
</dbReference>
<keyword evidence="26" id="KW-1185">Reference proteome</keyword>
<feature type="binding site" evidence="20">
    <location>
        <position position="614"/>
    </location>
    <ligand>
        <name>ATP</name>
        <dbReference type="ChEBI" id="CHEBI:30616"/>
    </ligand>
</feature>
<keyword evidence="9" id="KW-0677">Repeat</keyword>
<protein>
    <recommendedName>
        <fullName evidence="3">non-specific serine/threonine protein kinase</fullName>
        <ecNumber evidence="3">2.7.11.1</ecNumber>
    </recommendedName>
</protein>
<keyword evidence="11" id="KW-0418">Kinase</keyword>
<feature type="transmembrane region" description="Helical" evidence="22">
    <location>
        <begin position="487"/>
        <end position="507"/>
    </location>
</feature>
<dbReference type="Proteomes" id="UP001157006">
    <property type="component" value="Chromosome 2"/>
</dbReference>
<feature type="region of interest" description="Disordered" evidence="21">
    <location>
        <begin position="449"/>
        <end position="480"/>
    </location>
</feature>
<feature type="domain" description="Protein kinase" evidence="24">
    <location>
        <begin position="586"/>
        <end position="866"/>
    </location>
</feature>
<evidence type="ECO:0000256" key="5">
    <source>
        <dbReference type="ARBA" id="ARBA00022614"/>
    </source>
</evidence>
<dbReference type="GO" id="GO:0005524">
    <property type="term" value="F:ATP binding"/>
    <property type="evidence" value="ECO:0007669"/>
    <property type="project" value="UniProtKB-UniRule"/>
</dbReference>
<dbReference type="FunFam" id="3.80.10.10:FF:000190">
    <property type="entry name" value="Receptor-like kinase TMK4"/>
    <property type="match status" value="1"/>
</dbReference>
<dbReference type="Gene3D" id="3.30.200.20">
    <property type="entry name" value="Phosphorylase Kinase, domain 1"/>
    <property type="match status" value="1"/>
</dbReference>
<sequence length="934" mass="100806">MSPSNSMLKTLISLSKLFLSFSLLLHTAIADDGVFMSKLAKSLSPTPSGWTTATTFCSWTGVKCDDSNRVTSINVPSKSLTGTIPSDLNSLSQLTSISFQSNSLAGALPSLANLSNLQSVFLSSNNFTSIPDGCFQGLTSLQKLSMTGNTNLKPWSFPSELTQSLNLVELDLGQTNLIGSLPDIFSPLFSLQNLRLAYNNLTGDLPNSFSGSGIQNLWLNNQQDGFGFTGSLDLLSSMSHLTQVWFQKNKFTGPIPDLTNCTNLFDLQLRDNQLTGVVPPSLMSLASLTNVSLDNNHLQGPFPSFGKRVKVAPNDGINSFCKDTPGPCDPRVTTLLDVAAGFGYPLQLATSWIKNDPCQDWSFVLCSGGKIITVNLAKLNLNGTISPAFGHLTDLRNLYLGGNNLSGSIPGSLTGLTQLEVLDVSNNNLSGEIPKFSTKVKFNSAGNALLGPSGGDRGKGTTPPESSGGAPSGSPSGKSGGSSLSPAWIAGIAVIAVFFVAVVLFVFCKCYTKNRRHGEFGRVNNPENGKGEVKLDVMSVSNSNGYGGVPSELQSQGSEGSNNLQVFEGGNVTISIQVLRQVTGNFSQDNILGRGGFGVVYKGELHDGTKIAVKRMESVAVGTKGLNEFQAEIAVLTKVRHRHLVALLGFCINGNERLLVYEYMPQGTLTQHLFDWGENGCAPLTWKQRVAIALDVARGVEYLHSLAQQSFIHRDLKPSNILLGDDMRAKVADFGLVKNAPDGKYSVETRLAGTFGYLAPEYAATGRVTTKVDVYAFGVVLMELITGRRALDDTMPDERSHLVSWFRRVQVNKENIPKAIDQTLNPDEETMESIYKVAELAGHCTAREPYQRPDMGHAVNVLVPLVEQWKPTSHEEEDGYGIDLHMSLPQALQRWQANEGTSQMFNDTSFSQTQSSIPAKPSGFADSFDSMDCR</sequence>
<dbReference type="SMART" id="SM00220">
    <property type="entry name" value="S_TKc"/>
    <property type="match status" value="1"/>
</dbReference>
<dbReference type="Gene3D" id="3.80.10.10">
    <property type="entry name" value="Ribonuclease Inhibitor"/>
    <property type="match status" value="2"/>
</dbReference>
<evidence type="ECO:0000256" key="10">
    <source>
        <dbReference type="ARBA" id="ARBA00022741"/>
    </source>
</evidence>
<evidence type="ECO:0000256" key="8">
    <source>
        <dbReference type="ARBA" id="ARBA00022729"/>
    </source>
</evidence>
<evidence type="ECO:0000256" key="11">
    <source>
        <dbReference type="ARBA" id="ARBA00022777"/>
    </source>
</evidence>
<dbReference type="PANTHER" id="PTHR47986">
    <property type="entry name" value="OSJNBA0070M12.3 PROTEIN"/>
    <property type="match status" value="1"/>
</dbReference>
<dbReference type="InterPro" id="IPR008271">
    <property type="entry name" value="Ser/Thr_kinase_AS"/>
</dbReference>
<feature type="region of interest" description="Disordered" evidence="21">
    <location>
        <begin position="906"/>
        <end position="934"/>
    </location>
</feature>
<evidence type="ECO:0000256" key="4">
    <source>
        <dbReference type="ARBA" id="ARBA00022527"/>
    </source>
</evidence>